<evidence type="ECO:0008006" key="3">
    <source>
        <dbReference type="Google" id="ProtNLM"/>
    </source>
</evidence>
<dbReference type="Proteomes" id="UP000682951">
    <property type="component" value="Unassembled WGS sequence"/>
</dbReference>
<sequence length="164" mass="18692">MRKFILFATFIALFTACSNKNIIHEPLKNEILAYTSKSELIDGQDRTLIIATYLNPIYQSKISIANQEKFLVAINPKESEIDVASITLNNENNGTTVRMLESNDELLGLSGFNMPWSRYYEITAPTKIADKLTLKFNIITCETCPSKQVLLEFQKVAKSLYWNE</sequence>
<dbReference type="RefSeq" id="WP_212141309.1">
    <property type="nucleotide sequence ID" value="NZ_JAGSSW010000001.1"/>
</dbReference>
<dbReference type="PROSITE" id="PS51257">
    <property type="entry name" value="PROKAR_LIPOPROTEIN"/>
    <property type="match status" value="1"/>
</dbReference>
<evidence type="ECO:0000313" key="1">
    <source>
        <dbReference type="EMBL" id="MBR8463002.1"/>
    </source>
</evidence>
<accession>A0ABS5HHE2</accession>
<gene>
    <name evidence="1" type="ORF">KDD93_00230</name>
</gene>
<keyword evidence="2" id="KW-1185">Reference proteome</keyword>
<dbReference type="EMBL" id="JAGSSW010000001">
    <property type="protein sequence ID" value="MBR8463002.1"/>
    <property type="molecule type" value="Genomic_DNA"/>
</dbReference>
<comment type="caution">
    <text evidence="1">The sequence shown here is derived from an EMBL/GenBank/DDBJ whole genome shotgun (WGS) entry which is preliminary data.</text>
</comment>
<reference evidence="1 2" key="1">
    <citation type="submission" date="2021-04" db="EMBL/GenBank/DDBJ databases">
        <title>Molecular and phenotypic characterization and identification of bacterial isolates recovered from the Anatolian ground squirrels (Spermophilus xanthoprymnus) and which have the potential to form a new species in the Campylobacter genus.</title>
        <authorList>
            <person name="Aydin F."/>
            <person name="Abay S."/>
            <person name="Kayman T."/>
            <person name="Karakaya E."/>
            <person name="Mustak H.K."/>
            <person name="Mustak I.B."/>
            <person name="Bilgin N."/>
            <person name="Duzler A."/>
            <person name="Sahin O."/>
            <person name="Guran O."/>
            <person name="Saticioglu I.B."/>
        </authorList>
    </citation>
    <scope>NUCLEOTIDE SEQUENCE [LARGE SCALE GENOMIC DNA]</scope>
    <source>
        <strain evidence="2">faydin-G24</strain>
    </source>
</reference>
<proteinExistence type="predicted"/>
<protein>
    <recommendedName>
        <fullName evidence="3">Lipoprotein</fullName>
    </recommendedName>
</protein>
<evidence type="ECO:0000313" key="2">
    <source>
        <dbReference type="Proteomes" id="UP000682951"/>
    </source>
</evidence>
<organism evidence="1 2">
    <name type="scientific">Campylobacter anatolicus</name>
    <dbReference type="NCBI Taxonomy" id="2829105"/>
    <lineage>
        <taxon>Bacteria</taxon>
        <taxon>Pseudomonadati</taxon>
        <taxon>Campylobacterota</taxon>
        <taxon>Epsilonproteobacteria</taxon>
        <taxon>Campylobacterales</taxon>
        <taxon>Campylobacteraceae</taxon>
        <taxon>Campylobacter</taxon>
    </lineage>
</organism>
<name>A0ABS5HHE2_9BACT</name>